<name>A0A439CMQ1_9PEZI</name>
<comment type="caution">
    <text evidence="3">The sequence shown here is derived from an EMBL/GenBank/DDBJ whole genome shotgun (WGS) entry which is preliminary data.</text>
</comment>
<keyword evidence="2" id="KW-1133">Transmembrane helix</keyword>
<feature type="transmembrane region" description="Helical" evidence="2">
    <location>
        <begin position="217"/>
        <end position="239"/>
    </location>
</feature>
<protein>
    <submittedName>
        <fullName evidence="3">Uncharacterized protein</fullName>
    </submittedName>
</protein>
<accession>A0A439CMQ1</accession>
<feature type="compositionally biased region" description="Polar residues" evidence="1">
    <location>
        <begin position="1"/>
        <end position="12"/>
    </location>
</feature>
<feature type="region of interest" description="Disordered" evidence="1">
    <location>
        <begin position="1"/>
        <end position="74"/>
    </location>
</feature>
<keyword evidence="4" id="KW-1185">Reference proteome</keyword>
<feature type="transmembrane region" description="Helical" evidence="2">
    <location>
        <begin position="662"/>
        <end position="685"/>
    </location>
</feature>
<dbReference type="Proteomes" id="UP000286045">
    <property type="component" value="Unassembled WGS sequence"/>
</dbReference>
<evidence type="ECO:0000256" key="1">
    <source>
        <dbReference type="SAM" id="MobiDB-lite"/>
    </source>
</evidence>
<dbReference type="EMBL" id="RYZI01000827">
    <property type="protein sequence ID" value="RWA03350.1"/>
    <property type="molecule type" value="Genomic_DNA"/>
</dbReference>
<evidence type="ECO:0000256" key="2">
    <source>
        <dbReference type="SAM" id="Phobius"/>
    </source>
</evidence>
<feature type="transmembrane region" description="Helical" evidence="2">
    <location>
        <begin position="106"/>
        <end position="132"/>
    </location>
</feature>
<keyword evidence="2" id="KW-0812">Transmembrane</keyword>
<proteinExistence type="predicted"/>
<keyword evidence="2" id="KW-0472">Membrane</keyword>
<evidence type="ECO:0000313" key="3">
    <source>
        <dbReference type="EMBL" id="RWA03350.1"/>
    </source>
</evidence>
<feature type="compositionally biased region" description="Basic and acidic residues" evidence="1">
    <location>
        <begin position="24"/>
        <end position="59"/>
    </location>
</feature>
<feature type="compositionally biased region" description="Low complexity" evidence="1">
    <location>
        <begin position="63"/>
        <end position="74"/>
    </location>
</feature>
<organism evidence="3 4">
    <name type="scientific">Xylaria grammica</name>
    <dbReference type="NCBI Taxonomy" id="363999"/>
    <lineage>
        <taxon>Eukaryota</taxon>
        <taxon>Fungi</taxon>
        <taxon>Dikarya</taxon>
        <taxon>Ascomycota</taxon>
        <taxon>Pezizomycotina</taxon>
        <taxon>Sordariomycetes</taxon>
        <taxon>Xylariomycetidae</taxon>
        <taxon>Xylariales</taxon>
        <taxon>Xylariaceae</taxon>
        <taxon>Xylaria</taxon>
    </lineage>
</organism>
<feature type="transmembrane region" description="Helical" evidence="2">
    <location>
        <begin position="144"/>
        <end position="167"/>
    </location>
</feature>
<dbReference type="STRING" id="363999.A0A439CMQ1"/>
<sequence>MSASNGQQSFTRATGIGVGTPRYRNIDPADGGEHWNGDDYDRHGFQQEYGKRDAHDASGGHDLSTLRLTSTQQTSDDDAIDLKGEIIPIKAPSLPERRKMIQSSSVAPAIGQFLVFQFPALASTTALLILYLRNVSWNPTADQLAALLVAAKVHETLIIASLFNIVIYHIRRGLLGRRGIPYGFLTAPFQLMSPLYLFTSEFWSCLRSATVHSGLLALLLIVSFVLAALAGASSGIIIIPKLGWRVLPEGLEEIWSSSGRTVPGLAGYAVSPSTSVFPLNVDLSIVPEICMNASSGTSGSSRCPYYGLTDSSAALYTNFGDIGNWPDSVNLTISNTDLRTMNYFSDFLYGQLTVATTPLMFVESTLFSGSIESRAWQNDPLKLVADLRDANSDVIPMKQPRVITQCSDTADGVQGQETDSPYYDFRLLRFFYPQFNFTVPKAVFQDALDSNTHLGFIDVSEYLPDSINTSVAIWTREALYGEYLSICLVDARWVETDAWILPLDAGSKIQHSITINTNQTTTYGNVSSAGDGLIRIDPAWGNLLNHSLDSYAPVPIASNVTSVFALLAQYLNSDSYPSYGTTYNNLASGLTVVLAEALATVPGSRAWRVEWHSEGPWKPDPNYNQGQKVPFQQIRDLGDYALLTAGRYENVYSYSFSDITTVLSWVVLFGHYLLVLAHLVVLCVHGGRTSKRWGRLGELMCLALNSRPTDLLRNTSAGVRGSEIWGFNATVREVGVEGRVELVLRDGKASSAVYDDGMIQPDRKYG</sequence>
<reference evidence="3 4" key="1">
    <citation type="submission" date="2018-12" db="EMBL/GenBank/DDBJ databases">
        <title>Draft genome sequence of Xylaria grammica IHI A82.</title>
        <authorList>
            <person name="Buettner E."/>
            <person name="Kellner H."/>
        </authorList>
    </citation>
    <scope>NUCLEOTIDE SEQUENCE [LARGE SCALE GENOMIC DNA]</scope>
    <source>
        <strain evidence="3 4">IHI A82</strain>
    </source>
</reference>
<evidence type="ECO:0000313" key="4">
    <source>
        <dbReference type="Proteomes" id="UP000286045"/>
    </source>
</evidence>
<gene>
    <name evidence="3" type="ORF">EKO27_g11754</name>
</gene>
<dbReference type="AlphaFoldDB" id="A0A439CMQ1"/>